<sequence length="120" mass="13552">MRGLAAILVLAILLQTFSKGVIILDYRINIRYIATHLCVNRDRPELHCNGKCFLKKQLEKDQHRDASNGSSEKNILDINYCTDHASFVFPIFNSSPIHFSELKSSLPVASLDNVFHPPIS</sequence>
<reference evidence="1 2" key="1">
    <citation type="submission" date="2017-11" db="EMBL/GenBank/DDBJ databases">
        <title>Genomic Encyclopedia of Archaeal and Bacterial Type Strains, Phase II (KMG-II): From Individual Species to Whole Genera.</title>
        <authorList>
            <person name="Goeker M."/>
        </authorList>
    </citation>
    <scope>NUCLEOTIDE SEQUENCE [LARGE SCALE GENOMIC DNA]</scope>
    <source>
        <strain evidence="1 2">DSM 27268</strain>
    </source>
</reference>
<accession>A0A2M9CRN1</accession>
<gene>
    <name evidence="1" type="ORF">BXY57_0053</name>
</gene>
<keyword evidence="2" id="KW-1185">Reference proteome</keyword>
<proteinExistence type="predicted"/>
<dbReference type="EMBL" id="PGFG01000001">
    <property type="protein sequence ID" value="PJJ74495.1"/>
    <property type="molecule type" value="Genomic_DNA"/>
</dbReference>
<comment type="caution">
    <text evidence="1">The sequence shown here is derived from an EMBL/GenBank/DDBJ whole genome shotgun (WGS) entry which is preliminary data.</text>
</comment>
<organism evidence="1 2">
    <name type="scientific">Thermoflavifilum aggregans</name>
    <dbReference type="NCBI Taxonomy" id="454188"/>
    <lineage>
        <taxon>Bacteria</taxon>
        <taxon>Pseudomonadati</taxon>
        <taxon>Bacteroidota</taxon>
        <taxon>Chitinophagia</taxon>
        <taxon>Chitinophagales</taxon>
        <taxon>Chitinophagaceae</taxon>
        <taxon>Thermoflavifilum</taxon>
    </lineage>
</organism>
<dbReference type="AlphaFoldDB" id="A0A2M9CRN1"/>
<protein>
    <submittedName>
        <fullName evidence="1">Uncharacterized protein</fullName>
    </submittedName>
</protein>
<evidence type="ECO:0000313" key="2">
    <source>
        <dbReference type="Proteomes" id="UP000230000"/>
    </source>
</evidence>
<evidence type="ECO:0000313" key="1">
    <source>
        <dbReference type="EMBL" id="PJJ74495.1"/>
    </source>
</evidence>
<name>A0A2M9CRN1_9BACT</name>
<dbReference type="Proteomes" id="UP000230000">
    <property type="component" value="Unassembled WGS sequence"/>
</dbReference>
<dbReference type="RefSeq" id="WP_100313214.1">
    <property type="nucleotide sequence ID" value="NZ_PGFG01000001.1"/>
</dbReference>
<dbReference type="OrthoDB" id="980645at2"/>